<name>A0A1V6SZ02_9EURO</name>
<dbReference type="SUPFAM" id="SSF51695">
    <property type="entry name" value="PLC-like phosphodiesterases"/>
    <property type="match status" value="1"/>
</dbReference>
<feature type="signal peptide" evidence="1">
    <location>
        <begin position="1"/>
        <end position="25"/>
    </location>
</feature>
<evidence type="ECO:0000313" key="3">
    <source>
        <dbReference type="Proteomes" id="UP000191285"/>
    </source>
</evidence>
<dbReference type="InterPro" id="IPR017946">
    <property type="entry name" value="PLC-like_Pdiesterase_TIM-brl"/>
</dbReference>
<keyword evidence="1" id="KW-0732">Signal</keyword>
<comment type="caution">
    <text evidence="2">The sequence shown here is derived from an EMBL/GenBank/DDBJ whole genome shotgun (WGS) entry which is preliminary data.</text>
</comment>
<evidence type="ECO:0000313" key="2">
    <source>
        <dbReference type="EMBL" id="OQE19111.1"/>
    </source>
</evidence>
<dbReference type="STRING" id="303698.A0A1V6SZ02"/>
<dbReference type="OrthoDB" id="7984201at2759"/>
<sequence length="323" mass="35223">MMGHKFHRLILALCGTLLLSHTSWGAPSANGVSSREDASADTTASTCNGRSEYCDRSYSNVSFVGSHDSPFVGKLPQQNQNIKIENQLDMGVRYLQAQTHHSVLDKSVLQLCHTSCFLEDAGTLKSFLETVKGWLDENPNEVITLLLTNGDSVDITEFGDTFSESGISDYAFVPSSSPDTLSIDKWPTIGEMISSGKRLVVFLDYGADAKKVDYILNEFNYYFETAYDVTDSSFSNCSIDRPSGASASGRMYIVNHFLDVDIFGVKIPDREHASKTNAATGDGSIGAQASLCEGQYNRAPNVVLLDFVDKGDAMQAQKDLNGL</sequence>
<dbReference type="PANTHER" id="PTHR13593">
    <property type="match status" value="1"/>
</dbReference>
<dbReference type="AlphaFoldDB" id="A0A1V6SZ02"/>
<evidence type="ECO:0000256" key="1">
    <source>
        <dbReference type="SAM" id="SignalP"/>
    </source>
</evidence>
<dbReference type="PANTHER" id="PTHR13593:SF146">
    <property type="entry name" value="PLC-LIKE PHOSPHODIESTERASE"/>
    <property type="match status" value="1"/>
</dbReference>
<dbReference type="EMBL" id="MLKD01000016">
    <property type="protein sequence ID" value="OQE19111.1"/>
    <property type="molecule type" value="Genomic_DNA"/>
</dbReference>
<protein>
    <recommendedName>
        <fullName evidence="4">Phosphatidylinositol-specific phospholipase C X domain-containing protein</fullName>
    </recommendedName>
</protein>
<accession>A0A1V6SZ02</accession>
<dbReference type="Proteomes" id="UP000191285">
    <property type="component" value="Unassembled WGS sequence"/>
</dbReference>
<dbReference type="GO" id="GO:0008081">
    <property type="term" value="F:phosphoric diester hydrolase activity"/>
    <property type="evidence" value="ECO:0007669"/>
    <property type="project" value="InterPro"/>
</dbReference>
<evidence type="ECO:0008006" key="4">
    <source>
        <dbReference type="Google" id="ProtNLM"/>
    </source>
</evidence>
<dbReference type="GO" id="GO:0006629">
    <property type="term" value="P:lipid metabolic process"/>
    <property type="evidence" value="ECO:0007669"/>
    <property type="project" value="InterPro"/>
</dbReference>
<gene>
    <name evidence="2" type="ORF">PENSTE_c016G02368</name>
</gene>
<reference evidence="3" key="1">
    <citation type="journal article" date="2017" name="Nat. Microbiol.">
        <title>Global analysis of biosynthetic gene clusters reveals vast potential of secondary metabolite production in Penicillium species.</title>
        <authorList>
            <person name="Nielsen J.C."/>
            <person name="Grijseels S."/>
            <person name="Prigent S."/>
            <person name="Ji B."/>
            <person name="Dainat J."/>
            <person name="Nielsen K.F."/>
            <person name="Frisvad J.C."/>
            <person name="Workman M."/>
            <person name="Nielsen J."/>
        </authorList>
    </citation>
    <scope>NUCLEOTIDE SEQUENCE [LARGE SCALE GENOMIC DNA]</scope>
    <source>
        <strain evidence="3">IBT 24891</strain>
    </source>
</reference>
<dbReference type="InterPro" id="IPR051057">
    <property type="entry name" value="PI-PLC_domain"/>
</dbReference>
<feature type="chain" id="PRO_5010738909" description="Phosphatidylinositol-specific phospholipase C X domain-containing protein" evidence="1">
    <location>
        <begin position="26"/>
        <end position="323"/>
    </location>
</feature>
<dbReference type="Pfam" id="PF26146">
    <property type="entry name" value="PI-PLC_X"/>
    <property type="match status" value="1"/>
</dbReference>
<dbReference type="Gene3D" id="3.20.20.190">
    <property type="entry name" value="Phosphatidylinositol (PI) phosphodiesterase"/>
    <property type="match status" value="1"/>
</dbReference>
<proteinExistence type="predicted"/>
<organism evidence="2 3">
    <name type="scientific">Penicillium steckii</name>
    <dbReference type="NCBI Taxonomy" id="303698"/>
    <lineage>
        <taxon>Eukaryota</taxon>
        <taxon>Fungi</taxon>
        <taxon>Dikarya</taxon>
        <taxon>Ascomycota</taxon>
        <taxon>Pezizomycotina</taxon>
        <taxon>Eurotiomycetes</taxon>
        <taxon>Eurotiomycetidae</taxon>
        <taxon>Eurotiales</taxon>
        <taxon>Aspergillaceae</taxon>
        <taxon>Penicillium</taxon>
    </lineage>
</organism>
<keyword evidence="3" id="KW-1185">Reference proteome</keyword>